<keyword evidence="2" id="KW-1185">Reference proteome</keyword>
<evidence type="ECO:0000313" key="2">
    <source>
        <dbReference type="Proteomes" id="UP000199679"/>
    </source>
</evidence>
<dbReference type="EMBL" id="LT629740">
    <property type="protein sequence ID" value="SDT56869.1"/>
    <property type="molecule type" value="Genomic_DNA"/>
</dbReference>
<dbReference type="Proteomes" id="UP000199679">
    <property type="component" value="Chromosome I"/>
</dbReference>
<name>A0A1H2BG45_MUCMA</name>
<gene>
    <name evidence="1" type="ORF">SAMN05216490_4088</name>
</gene>
<organism evidence="1 2">
    <name type="scientific">Mucilaginibacter mallensis</name>
    <dbReference type="NCBI Taxonomy" id="652787"/>
    <lineage>
        <taxon>Bacteria</taxon>
        <taxon>Pseudomonadati</taxon>
        <taxon>Bacteroidota</taxon>
        <taxon>Sphingobacteriia</taxon>
        <taxon>Sphingobacteriales</taxon>
        <taxon>Sphingobacteriaceae</taxon>
        <taxon>Mucilaginibacter</taxon>
    </lineage>
</organism>
<evidence type="ECO:0000313" key="1">
    <source>
        <dbReference type="EMBL" id="SDT56869.1"/>
    </source>
</evidence>
<proteinExistence type="predicted"/>
<dbReference type="GO" id="GO:0003700">
    <property type="term" value="F:DNA-binding transcription factor activity"/>
    <property type="evidence" value="ECO:0007669"/>
    <property type="project" value="InterPro"/>
</dbReference>
<dbReference type="SUPFAM" id="SSF88946">
    <property type="entry name" value="Sigma2 domain of RNA polymerase sigma factors"/>
    <property type="match status" value="1"/>
</dbReference>
<dbReference type="OrthoDB" id="1100095at2"/>
<dbReference type="Gene3D" id="1.10.1740.10">
    <property type="match status" value="1"/>
</dbReference>
<dbReference type="InterPro" id="IPR013325">
    <property type="entry name" value="RNA_pol_sigma_r2"/>
</dbReference>
<dbReference type="AlphaFoldDB" id="A0A1H2BG45"/>
<dbReference type="STRING" id="652787.SAMN05216490_4088"/>
<reference evidence="1 2" key="1">
    <citation type="submission" date="2016-10" db="EMBL/GenBank/DDBJ databases">
        <authorList>
            <person name="de Groot N.N."/>
        </authorList>
    </citation>
    <scope>NUCLEOTIDE SEQUENCE [LARGE SCALE GENOMIC DNA]</scope>
    <source>
        <strain evidence="1 2">MP1X4</strain>
    </source>
</reference>
<dbReference type="RefSeq" id="WP_091377370.1">
    <property type="nucleotide sequence ID" value="NZ_LT629740.1"/>
</dbReference>
<dbReference type="GO" id="GO:0006352">
    <property type="term" value="P:DNA-templated transcription initiation"/>
    <property type="evidence" value="ECO:0007669"/>
    <property type="project" value="InterPro"/>
</dbReference>
<accession>A0A1H2BG45</accession>
<protein>
    <submittedName>
        <fullName evidence="1">RNA polymerase sigma-70 factor, ECF subfamily</fullName>
    </submittedName>
</protein>
<sequence length="109" mass="13188">MGLDDFSIYKLDLLIQQDDCSAFDEIHERYKGVLYIHAFHRLRDQEETKYLILQLFATLWDNHQTLELKFHLSGYIFTTVFNWVFKFITQTALPDLKTLKRKSHEKKIY</sequence>